<sequence length="204" mass="22833">MRFELSTLVALSTLGSVANAANLYTYFGSGCSGCGGGYFQDLGPRTCALTWPRWLTTNQTEAIQRKLTTINSAKLQVWIPENKVMQMWVPSKNETDDNGLPLQCGDQIKAKDVDYFETCLSEESTGVSWYKPDENHVKRADEVTRCTEQAELSGVFTKDNQHFSFSNMKQQDKEELLRIVSKNEKVPAKFDSYKVAAPPVKAAN</sequence>
<evidence type="ECO:0000313" key="1">
    <source>
        <dbReference type="EMBL" id="CAE7020245.1"/>
    </source>
</evidence>
<reference evidence="1" key="1">
    <citation type="submission" date="2021-02" db="EMBL/GenBank/DDBJ databases">
        <authorList>
            <person name="Syme A R."/>
            <person name="Syme A R."/>
            <person name="Moolhuijzen P."/>
        </authorList>
    </citation>
    <scope>NUCLEOTIDE SEQUENCE</scope>
    <source>
        <strain evidence="1">W1-1</strain>
    </source>
</reference>
<protein>
    <submittedName>
        <fullName evidence="1">Uncharacterized protein</fullName>
    </submittedName>
</protein>
<dbReference type="AlphaFoldDB" id="A0A6S6VSS5"/>
<name>A0A6S6VSS5_9PLEO</name>
<proteinExistence type="predicted"/>
<gene>
    <name evidence="1" type="ORF">PTTW11_03032</name>
</gene>
<dbReference type="PROSITE" id="PS51257">
    <property type="entry name" value="PROKAR_LIPOPROTEIN"/>
    <property type="match status" value="1"/>
</dbReference>
<evidence type="ECO:0000313" key="2">
    <source>
        <dbReference type="Proteomes" id="UP000472372"/>
    </source>
</evidence>
<accession>A0A6S6VSS5</accession>
<dbReference type="EMBL" id="HG992979">
    <property type="protein sequence ID" value="CAE7020245.1"/>
    <property type="molecule type" value="Genomic_DNA"/>
</dbReference>
<organism evidence="1 2">
    <name type="scientific">Pyrenophora teres f. teres</name>
    <dbReference type="NCBI Taxonomy" id="97479"/>
    <lineage>
        <taxon>Eukaryota</taxon>
        <taxon>Fungi</taxon>
        <taxon>Dikarya</taxon>
        <taxon>Ascomycota</taxon>
        <taxon>Pezizomycotina</taxon>
        <taxon>Dothideomycetes</taxon>
        <taxon>Pleosporomycetidae</taxon>
        <taxon>Pleosporales</taxon>
        <taxon>Pleosporineae</taxon>
        <taxon>Pleosporaceae</taxon>
        <taxon>Pyrenophora</taxon>
    </lineage>
</organism>
<dbReference type="Proteomes" id="UP000472372">
    <property type="component" value="Chromosome 3"/>
</dbReference>